<dbReference type="CDD" id="cd04480">
    <property type="entry name" value="RPA1_DBD_A_like"/>
    <property type="match status" value="1"/>
</dbReference>
<proteinExistence type="predicted"/>
<sequence>MMDAQIPSKHMPIFEPNLKENQVYYITNFEVAEARAKYRPTDNPIMAKFTKYTQIKEISPVPDSFPQVVPFETLRARVDEIDVLSGNHPQLCNYYGTPLLYFKSSTSDCSPVLSHNCSYQISCRYYWDGHCNFTHRKGSNQRNTKGSSETLPVSLWGPHANQFDAEGVQAEADKHPVIMLFVGVTSKIQQLTLYGSTICRWYSNPIIPEVVALQQSLAAKPHEITWFGQPSTKKHACNATVPEIADLNPHDIMSNTYIVNIAIKEIIPGDAWWYIAYRLAIHGVDPSDLKKDHPITANFTFFGPVAEELIGIPPLTLVASVQGRRDLVPTEIARLYGRQLIVRVSASRRSLQMSRILYQVESMTFLPSEVPNALPIYMFPSLTPVASLLYRPPQQQLQI</sequence>
<dbReference type="CDD" id="cd04481">
    <property type="entry name" value="RPA1_DBD_B_like"/>
    <property type="match status" value="1"/>
</dbReference>
<reference evidence="1" key="1">
    <citation type="submission" date="2015-04" db="UniProtKB">
        <authorList>
            <consortium name="EnsemblPlants"/>
        </authorList>
    </citation>
    <scope>IDENTIFICATION</scope>
</reference>
<accession>A0A0E0D5H2</accession>
<name>A0A0E0D5H2_9ORYZ</name>
<dbReference type="Proteomes" id="UP000008021">
    <property type="component" value="Chromosome 3"/>
</dbReference>
<dbReference type="AlphaFoldDB" id="A0A0E0D5H2"/>
<dbReference type="STRING" id="40149.A0A0E0D5H2"/>
<dbReference type="PANTHER" id="PTHR47165:SF4">
    <property type="entry name" value="OS03G0429900 PROTEIN"/>
    <property type="match status" value="1"/>
</dbReference>
<protein>
    <recommendedName>
        <fullName evidence="3">DUF1618 domain-containing protein</fullName>
    </recommendedName>
</protein>
<dbReference type="Gramene" id="OMERI03G28090.1">
    <property type="protein sequence ID" value="OMERI03G28090.1"/>
    <property type="gene ID" value="OMERI03G28090"/>
</dbReference>
<dbReference type="PANTHER" id="PTHR47165">
    <property type="entry name" value="OS03G0429900 PROTEIN"/>
    <property type="match status" value="1"/>
</dbReference>
<keyword evidence="2" id="KW-1185">Reference proteome</keyword>
<dbReference type="EnsemblPlants" id="OMERI03G28090.1">
    <property type="protein sequence ID" value="OMERI03G28090.1"/>
    <property type="gene ID" value="OMERI03G28090"/>
</dbReference>
<evidence type="ECO:0000313" key="2">
    <source>
        <dbReference type="Proteomes" id="UP000008021"/>
    </source>
</evidence>
<reference evidence="1" key="2">
    <citation type="submission" date="2018-05" db="EMBL/GenBank/DDBJ databases">
        <title>OmerRS3 (Oryza meridionalis Reference Sequence Version 3).</title>
        <authorList>
            <person name="Zhang J."/>
            <person name="Kudrna D."/>
            <person name="Lee S."/>
            <person name="Talag J."/>
            <person name="Welchert J."/>
            <person name="Wing R.A."/>
        </authorList>
    </citation>
    <scope>NUCLEOTIDE SEQUENCE [LARGE SCALE GENOMIC DNA]</scope>
    <source>
        <strain evidence="1">cv. OR44</strain>
    </source>
</reference>
<evidence type="ECO:0000313" key="1">
    <source>
        <dbReference type="EnsemblPlants" id="OMERI03G28090.1"/>
    </source>
</evidence>
<dbReference type="InterPro" id="IPR012340">
    <property type="entry name" value="NA-bd_OB-fold"/>
</dbReference>
<dbReference type="SUPFAM" id="SSF50249">
    <property type="entry name" value="Nucleic acid-binding proteins"/>
    <property type="match status" value="3"/>
</dbReference>
<dbReference type="HOGENOM" id="CLU_691483_0_0_1"/>
<evidence type="ECO:0008006" key="3">
    <source>
        <dbReference type="Google" id="ProtNLM"/>
    </source>
</evidence>
<dbReference type="Gene3D" id="2.40.50.140">
    <property type="entry name" value="Nucleic acid-binding proteins"/>
    <property type="match status" value="3"/>
</dbReference>
<organism evidence="1">
    <name type="scientific">Oryza meridionalis</name>
    <dbReference type="NCBI Taxonomy" id="40149"/>
    <lineage>
        <taxon>Eukaryota</taxon>
        <taxon>Viridiplantae</taxon>
        <taxon>Streptophyta</taxon>
        <taxon>Embryophyta</taxon>
        <taxon>Tracheophyta</taxon>
        <taxon>Spermatophyta</taxon>
        <taxon>Magnoliopsida</taxon>
        <taxon>Liliopsida</taxon>
        <taxon>Poales</taxon>
        <taxon>Poaceae</taxon>
        <taxon>BOP clade</taxon>
        <taxon>Oryzoideae</taxon>
        <taxon>Oryzeae</taxon>
        <taxon>Oryzinae</taxon>
        <taxon>Oryza</taxon>
    </lineage>
</organism>